<sequence>MESPPSPYDNKMTMTEAWLQSLARRLVCRSLDRFRQFQVRLRFRHLGPDEPDVLVGQPGDEEPVVLIVDDFRFYARFLLSMELGMAEALMLGEVRCSDLVRLSCRYKTNIDAFGSNGFTTHMIRLLATLCLDKGKTLDRLRQSLISDPDEPNEVFTNILSNDMNFSSALWSGESDESLESAQRRKVQTIIDKASISSSHHVLDIGCGWGNLAIEAARRTGCRVTGVTLSTQEKLFAEARIRAAGLHDKIRIVVCDYRRVPRVKGGYDRVISVEMLQYVARHSIRAFFGEVSDLLKPQTGVVVTQAITTHKNSSSDTYAESFLARYIFPRGHLHTIHELLTAMNDGSDGQLEVETVESIGPHYVRTLQHWQNNLETNWLSTREALLKTMPDADEDLIEAYRRRWECFLSYFQAGFRTRWLGNYILSAGRPFSSGNRWRVASTSEPDRAIDTFLTRDPAAV</sequence>
<evidence type="ECO:0000256" key="5">
    <source>
        <dbReference type="ARBA" id="ARBA00023098"/>
    </source>
</evidence>
<keyword evidence="3" id="KW-0808">Transferase</keyword>
<dbReference type="GO" id="GO:0008610">
    <property type="term" value="P:lipid biosynthetic process"/>
    <property type="evidence" value="ECO:0007669"/>
    <property type="project" value="InterPro"/>
</dbReference>
<organism evidence="6 7">
    <name type="scientific">Ophiocordyceps camponoti-floridani</name>
    <dbReference type="NCBI Taxonomy" id="2030778"/>
    <lineage>
        <taxon>Eukaryota</taxon>
        <taxon>Fungi</taxon>
        <taxon>Dikarya</taxon>
        <taxon>Ascomycota</taxon>
        <taxon>Pezizomycotina</taxon>
        <taxon>Sordariomycetes</taxon>
        <taxon>Hypocreomycetidae</taxon>
        <taxon>Hypocreales</taxon>
        <taxon>Ophiocordycipitaceae</taxon>
        <taxon>Ophiocordyceps</taxon>
    </lineage>
</organism>
<comment type="similarity">
    <text evidence="1">Belongs to the CFA/CMAS family.</text>
</comment>
<dbReference type="GO" id="GO:0008168">
    <property type="term" value="F:methyltransferase activity"/>
    <property type="evidence" value="ECO:0007669"/>
    <property type="project" value="UniProtKB-KW"/>
</dbReference>
<accession>A0A8H4Q8T7</accession>
<dbReference type="Proteomes" id="UP000562929">
    <property type="component" value="Unassembled WGS sequence"/>
</dbReference>
<evidence type="ECO:0000256" key="1">
    <source>
        <dbReference type="ARBA" id="ARBA00010815"/>
    </source>
</evidence>
<keyword evidence="4" id="KW-0949">S-adenosyl-L-methionine</keyword>
<evidence type="ECO:0000313" key="6">
    <source>
        <dbReference type="EMBL" id="KAF4589882.1"/>
    </source>
</evidence>
<dbReference type="SUPFAM" id="SSF53335">
    <property type="entry name" value="S-adenosyl-L-methionine-dependent methyltransferases"/>
    <property type="match status" value="1"/>
</dbReference>
<dbReference type="AlphaFoldDB" id="A0A8H4Q8T7"/>
<dbReference type="Pfam" id="PF02353">
    <property type="entry name" value="CMAS"/>
    <property type="match status" value="1"/>
</dbReference>
<dbReference type="PANTHER" id="PTHR43667">
    <property type="entry name" value="CYCLOPROPANE-FATTY-ACYL-PHOSPHOLIPID SYNTHASE"/>
    <property type="match status" value="1"/>
</dbReference>
<dbReference type="CDD" id="cd02440">
    <property type="entry name" value="AdoMet_MTases"/>
    <property type="match status" value="1"/>
</dbReference>
<dbReference type="PANTHER" id="PTHR43667:SF2">
    <property type="entry name" value="FATTY ACID C-METHYL TRANSFERASE"/>
    <property type="match status" value="1"/>
</dbReference>
<dbReference type="EMBL" id="JAACLJ010000003">
    <property type="protein sequence ID" value="KAF4589882.1"/>
    <property type="molecule type" value="Genomic_DNA"/>
</dbReference>
<dbReference type="OrthoDB" id="8300214at2759"/>
<evidence type="ECO:0000256" key="2">
    <source>
        <dbReference type="ARBA" id="ARBA00022603"/>
    </source>
</evidence>
<evidence type="ECO:0000256" key="4">
    <source>
        <dbReference type="ARBA" id="ARBA00022691"/>
    </source>
</evidence>
<protein>
    <submittedName>
        <fullName evidence="6">Cyclopropane-fatty-acyl-phospholipid synthase</fullName>
    </submittedName>
</protein>
<keyword evidence="2" id="KW-0489">Methyltransferase</keyword>
<dbReference type="InterPro" id="IPR050723">
    <property type="entry name" value="CFA/CMAS"/>
</dbReference>
<dbReference type="InterPro" id="IPR029063">
    <property type="entry name" value="SAM-dependent_MTases_sf"/>
</dbReference>
<proteinExistence type="inferred from homology"/>
<name>A0A8H4Q8T7_9HYPO</name>
<dbReference type="Gene3D" id="3.40.50.150">
    <property type="entry name" value="Vaccinia Virus protein VP39"/>
    <property type="match status" value="1"/>
</dbReference>
<dbReference type="GO" id="GO:0032259">
    <property type="term" value="P:methylation"/>
    <property type="evidence" value="ECO:0007669"/>
    <property type="project" value="UniProtKB-KW"/>
</dbReference>
<keyword evidence="5" id="KW-0443">Lipid metabolism</keyword>
<evidence type="ECO:0000256" key="3">
    <source>
        <dbReference type="ARBA" id="ARBA00022679"/>
    </source>
</evidence>
<gene>
    <name evidence="6" type="ORF">GQ602_003771</name>
</gene>
<keyword evidence="7" id="KW-1185">Reference proteome</keyword>
<dbReference type="InterPro" id="IPR003333">
    <property type="entry name" value="CMAS"/>
</dbReference>
<reference evidence="6 7" key="1">
    <citation type="journal article" date="2020" name="G3 (Bethesda)">
        <title>Genetic Underpinnings of Host Manipulation by Ophiocordyceps as Revealed by Comparative Transcriptomics.</title>
        <authorList>
            <person name="Will I."/>
            <person name="Das B."/>
            <person name="Trinh T."/>
            <person name="Brachmann A."/>
            <person name="Ohm R.A."/>
            <person name="de Bekker C."/>
        </authorList>
    </citation>
    <scope>NUCLEOTIDE SEQUENCE [LARGE SCALE GENOMIC DNA]</scope>
    <source>
        <strain evidence="6 7">EC05</strain>
    </source>
</reference>
<dbReference type="PIRSF" id="PIRSF003085">
    <property type="entry name" value="CMAS"/>
    <property type="match status" value="1"/>
</dbReference>
<evidence type="ECO:0000313" key="7">
    <source>
        <dbReference type="Proteomes" id="UP000562929"/>
    </source>
</evidence>
<comment type="caution">
    <text evidence="6">The sequence shown here is derived from an EMBL/GenBank/DDBJ whole genome shotgun (WGS) entry which is preliminary data.</text>
</comment>